<sequence length="112" mass="12612">MHTIFLLLLLSGITFAKNIKNVSSLNDIIARKQAVCQDTEFECNNGMCILNWLQCNGIIDCPDGEDEIPRVNVCLSNQYLCHDQCQCIPFVYRCDGIPHCLDGSDEGPYECH</sequence>
<dbReference type="Proteomes" id="UP000887579">
    <property type="component" value="Unplaced"/>
</dbReference>
<evidence type="ECO:0000313" key="1">
    <source>
        <dbReference type="Proteomes" id="UP000887579"/>
    </source>
</evidence>
<organism evidence="1 2">
    <name type="scientific">Panagrolaimus sp. ES5</name>
    <dbReference type="NCBI Taxonomy" id="591445"/>
    <lineage>
        <taxon>Eukaryota</taxon>
        <taxon>Metazoa</taxon>
        <taxon>Ecdysozoa</taxon>
        <taxon>Nematoda</taxon>
        <taxon>Chromadorea</taxon>
        <taxon>Rhabditida</taxon>
        <taxon>Tylenchina</taxon>
        <taxon>Panagrolaimomorpha</taxon>
        <taxon>Panagrolaimoidea</taxon>
        <taxon>Panagrolaimidae</taxon>
        <taxon>Panagrolaimus</taxon>
    </lineage>
</organism>
<proteinExistence type="predicted"/>
<name>A0AC34G3P3_9BILA</name>
<evidence type="ECO:0000313" key="2">
    <source>
        <dbReference type="WBParaSite" id="ES5_v2.g24320.t1"/>
    </source>
</evidence>
<reference evidence="2" key="1">
    <citation type="submission" date="2022-11" db="UniProtKB">
        <authorList>
            <consortium name="WormBaseParasite"/>
        </authorList>
    </citation>
    <scope>IDENTIFICATION</scope>
</reference>
<dbReference type="WBParaSite" id="ES5_v2.g24320.t1">
    <property type="protein sequence ID" value="ES5_v2.g24320.t1"/>
    <property type="gene ID" value="ES5_v2.g24320"/>
</dbReference>
<protein>
    <submittedName>
        <fullName evidence="2">Uncharacterized protein</fullName>
    </submittedName>
</protein>
<accession>A0AC34G3P3</accession>